<dbReference type="InterPro" id="IPR005149">
    <property type="entry name" value="Tscrpt_reg_PadR_N"/>
</dbReference>
<dbReference type="OrthoDB" id="56053at2157"/>
<dbReference type="InterPro" id="IPR036388">
    <property type="entry name" value="WH-like_DNA-bd_sf"/>
</dbReference>
<dbReference type="PANTHER" id="PTHR43252:SF5">
    <property type="entry name" value="TRANSCRIPTIONAL REGULATOR, PADR-LIKE FAMILY"/>
    <property type="match status" value="1"/>
</dbReference>
<dbReference type="Proteomes" id="UP000256877">
    <property type="component" value="Unassembled WGS sequence"/>
</dbReference>
<evidence type="ECO:0000313" key="5">
    <source>
        <dbReference type="Proteomes" id="UP000257123"/>
    </source>
</evidence>
<accession>A0A371QXY7</accession>
<dbReference type="InterPro" id="IPR036390">
    <property type="entry name" value="WH_DNA-bd_sf"/>
</dbReference>
<dbReference type="EMBL" id="NMUF01000056">
    <property type="protein sequence ID" value="RFA95485.1"/>
    <property type="molecule type" value="Genomic_DNA"/>
</dbReference>
<reference evidence="4 5" key="1">
    <citation type="submission" date="2017-07" db="EMBL/GenBank/DDBJ databases">
        <title>Draft genome sequence of aerobic hyperthermophilic archaea, Pyrobaculum aerophilum YKB31 and YKB32.</title>
        <authorList>
            <person name="Mochizuki T."/>
            <person name="Berliner A.J."/>
            <person name="Yoshida-Takashima Y."/>
            <person name="Takaki Y."/>
            <person name="Nunoura T."/>
            <person name="Takai K."/>
        </authorList>
    </citation>
    <scope>NUCLEOTIDE SEQUENCE [LARGE SCALE GENOMIC DNA]</scope>
    <source>
        <strain evidence="2 5">YKB31</strain>
        <strain evidence="3 4">YKB32</strain>
    </source>
</reference>
<feature type="domain" description="Transcription regulator PadR N-terminal" evidence="1">
    <location>
        <begin position="13"/>
        <end position="85"/>
    </location>
</feature>
<proteinExistence type="predicted"/>
<dbReference type="Proteomes" id="UP000257123">
    <property type="component" value="Unassembled WGS sequence"/>
</dbReference>
<comment type="caution">
    <text evidence="3">The sequence shown here is derived from an EMBL/GenBank/DDBJ whole genome shotgun (WGS) entry which is preliminary data.</text>
</comment>
<dbReference type="AlphaFoldDB" id="A0A371QXY7"/>
<dbReference type="SUPFAM" id="SSF46785">
    <property type="entry name" value="Winged helix' DNA-binding domain"/>
    <property type="match status" value="1"/>
</dbReference>
<evidence type="ECO:0000313" key="4">
    <source>
        <dbReference type="Proteomes" id="UP000256877"/>
    </source>
</evidence>
<evidence type="ECO:0000313" key="3">
    <source>
        <dbReference type="EMBL" id="RFA95485.1"/>
    </source>
</evidence>
<dbReference type="PANTHER" id="PTHR43252">
    <property type="entry name" value="TRANSCRIPTIONAL REGULATOR YQJI"/>
    <property type="match status" value="1"/>
</dbReference>
<dbReference type="RefSeq" id="WP_116421652.1">
    <property type="nucleotide sequence ID" value="NZ_NMUE01000037.1"/>
</dbReference>
<gene>
    <name evidence="2" type="ORF">CGL51_10195</name>
    <name evidence="3" type="ORF">CGL52_12800</name>
</gene>
<dbReference type="Pfam" id="PF03551">
    <property type="entry name" value="PadR"/>
    <property type="match status" value="1"/>
</dbReference>
<dbReference type="EMBL" id="NMUE01000037">
    <property type="protein sequence ID" value="RFA94470.1"/>
    <property type="molecule type" value="Genomic_DNA"/>
</dbReference>
<evidence type="ECO:0000259" key="1">
    <source>
        <dbReference type="Pfam" id="PF03551"/>
    </source>
</evidence>
<evidence type="ECO:0000313" key="2">
    <source>
        <dbReference type="EMBL" id="RFA94470.1"/>
    </source>
</evidence>
<dbReference type="Gene3D" id="1.10.10.10">
    <property type="entry name" value="Winged helix-like DNA-binding domain superfamily/Winged helix DNA-binding domain"/>
    <property type="match status" value="1"/>
</dbReference>
<protein>
    <submittedName>
        <fullName evidence="3">PadR family transcriptional regulator</fullName>
    </submittedName>
</protein>
<sequence>MFKRRRGLFKGVVLYLLKSKPLSGYEILKELSRLTSGKFVPSPGTLYPLLSYLEAEGLIEARESYVGRRRKKIYALTAAGEKHLAKLMDDEEFRSIIQMLEGGGREGDLLAAVRDELVYIDEVFDEIEGNDAEVLKEMLALLKRLEEKVEARLKKALGG</sequence>
<organism evidence="3 4">
    <name type="scientific">Pyrobaculum aerophilum</name>
    <dbReference type="NCBI Taxonomy" id="13773"/>
    <lineage>
        <taxon>Archaea</taxon>
        <taxon>Thermoproteota</taxon>
        <taxon>Thermoprotei</taxon>
        <taxon>Thermoproteales</taxon>
        <taxon>Thermoproteaceae</taxon>
        <taxon>Pyrobaculum</taxon>
    </lineage>
</organism>
<name>A0A371QXY7_9CREN</name>